<dbReference type="Pfam" id="PF00501">
    <property type="entry name" value="AMP-binding"/>
    <property type="match status" value="1"/>
</dbReference>
<dbReference type="Pfam" id="PF13193">
    <property type="entry name" value="AMP-binding_C"/>
    <property type="match status" value="1"/>
</dbReference>
<dbReference type="GO" id="GO:0016405">
    <property type="term" value="F:CoA-ligase activity"/>
    <property type="evidence" value="ECO:0007669"/>
    <property type="project" value="TreeGrafter"/>
</dbReference>
<dbReference type="InterPro" id="IPR045851">
    <property type="entry name" value="AMP-bd_C_sf"/>
</dbReference>
<dbReference type="Gene3D" id="3.30.300.30">
    <property type="match status" value="1"/>
</dbReference>
<accession>A0A2U1JWR1</accession>
<dbReference type="PANTHER" id="PTHR24096:SF149">
    <property type="entry name" value="AMP-BINDING DOMAIN-CONTAINING PROTEIN-RELATED"/>
    <property type="match status" value="1"/>
</dbReference>
<dbReference type="InterPro" id="IPR020845">
    <property type="entry name" value="AMP-binding_CS"/>
</dbReference>
<dbReference type="SUPFAM" id="SSF56801">
    <property type="entry name" value="Acetyl-CoA synthetase-like"/>
    <property type="match status" value="1"/>
</dbReference>
<proteinExistence type="inferred from homology"/>
<feature type="domain" description="AMP-dependent synthetase/ligase" evidence="3">
    <location>
        <begin position="44"/>
        <end position="435"/>
    </location>
</feature>
<evidence type="ECO:0000313" key="5">
    <source>
        <dbReference type="EMBL" id="PWA09258.1"/>
    </source>
</evidence>
<dbReference type="InterPro" id="IPR000873">
    <property type="entry name" value="AMP-dep_synth/lig_dom"/>
</dbReference>
<dbReference type="InterPro" id="IPR025110">
    <property type="entry name" value="AMP-bd_C"/>
</dbReference>
<evidence type="ECO:0000259" key="3">
    <source>
        <dbReference type="Pfam" id="PF00501"/>
    </source>
</evidence>
<dbReference type="Proteomes" id="UP000245998">
    <property type="component" value="Unassembled WGS sequence"/>
</dbReference>
<evidence type="ECO:0000256" key="1">
    <source>
        <dbReference type="ARBA" id="ARBA00006432"/>
    </source>
</evidence>
<dbReference type="Gene3D" id="3.40.50.12780">
    <property type="entry name" value="N-terminal domain of ligase-like"/>
    <property type="match status" value="1"/>
</dbReference>
<reference evidence="5 6" key="1">
    <citation type="submission" date="2018-04" db="EMBL/GenBank/DDBJ databases">
        <title>Camelliibacillus theae gen. nov., sp. nov., isolated from Pu'er tea.</title>
        <authorList>
            <person name="Niu L."/>
        </authorList>
    </citation>
    <scope>NUCLEOTIDE SEQUENCE [LARGE SCALE GENOMIC DNA]</scope>
    <source>
        <strain evidence="5 6">T8</strain>
    </source>
</reference>
<dbReference type="InterPro" id="IPR042099">
    <property type="entry name" value="ANL_N_sf"/>
</dbReference>
<feature type="domain" description="AMP-binding enzyme C-terminal" evidence="4">
    <location>
        <begin position="485"/>
        <end position="561"/>
    </location>
</feature>
<comment type="caution">
    <text evidence="5">The sequence shown here is derived from an EMBL/GenBank/DDBJ whole genome shotgun (WGS) entry which is preliminary data.</text>
</comment>
<dbReference type="NCBIfam" id="NF004822">
    <property type="entry name" value="PRK06178.1"/>
    <property type="match status" value="1"/>
</dbReference>
<dbReference type="AlphaFoldDB" id="A0A2U1JWR1"/>
<comment type="similarity">
    <text evidence="1">Belongs to the ATP-dependent AMP-binding enzyme family.</text>
</comment>
<keyword evidence="2" id="KW-0436">Ligase</keyword>
<evidence type="ECO:0000256" key="2">
    <source>
        <dbReference type="ARBA" id="ARBA00022598"/>
    </source>
</evidence>
<name>A0A2U1JWR1_9BACI</name>
<sequence>MNRLVESKYIEDLKNKWTKNWPEHLPIAPNYPFGEIPITEYLVKRAKQTPDKPCIIFYGKEITYRELDEWSNRLTSYLLSIGLRKQDRVAVFLPNCPQFLIAFYGILKAGGVHVPVNPMFKTQELLYELQDTDAEFIITLDQLYPVIQSVKGETNIREIITTNLSEFLPEEPVIPLHPSMKDVLTAQAVDPDVESLSRILAEQSPEFPKVDISLDDLAALNYTGGTTGMPKGCEHTQRDMLYTSACNTTYTYLLSPEEVRLTYMPVFWIAGENSGVLAPVFSGATHLLLYRWDTKAVLEAIAQYNVSCMSAVMDNIVALMEHPELARYDLSSVKTTTVSSFVKKLTVEYRQRWHKLTGSVLRETAYGMTETHTSDTFTTGFQAGDFDLKSQPVFCGIPMPGTYLKIVDFQTGELMPPGKEGEIAIKTPSLMKGYWNKPEETRRVFRNGWFHTGDIGVIDDNGFLHFLGRKKEMLKVNGMSIFPSEIEMLMGKMQELEGCGVIGLEDEEKGQLPLAVVQLRAEYRNKMTEDDIQNWCKANMAPYKVPIVKIVEQLPLTTTGKVKKGELLKSLQVAKNQTNGKEILK</sequence>
<organism evidence="5 6">
    <name type="scientific">Pueribacillus theae</name>
    <dbReference type="NCBI Taxonomy" id="2171751"/>
    <lineage>
        <taxon>Bacteria</taxon>
        <taxon>Bacillati</taxon>
        <taxon>Bacillota</taxon>
        <taxon>Bacilli</taxon>
        <taxon>Bacillales</taxon>
        <taxon>Bacillaceae</taxon>
        <taxon>Pueribacillus</taxon>
    </lineage>
</organism>
<dbReference type="PROSITE" id="PS00455">
    <property type="entry name" value="AMP_BINDING"/>
    <property type="match status" value="1"/>
</dbReference>
<keyword evidence="6" id="KW-1185">Reference proteome</keyword>
<dbReference type="PANTHER" id="PTHR24096">
    <property type="entry name" value="LONG-CHAIN-FATTY-ACID--COA LIGASE"/>
    <property type="match status" value="1"/>
</dbReference>
<dbReference type="EMBL" id="QCZG01000030">
    <property type="protein sequence ID" value="PWA09258.1"/>
    <property type="molecule type" value="Genomic_DNA"/>
</dbReference>
<dbReference type="OrthoDB" id="9778383at2"/>
<gene>
    <name evidence="5" type="ORF">DCC39_13460</name>
</gene>
<protein>
    <submittedName>
        <fullName evidence="5">Acyl-CoA synthetase</fullName>
    </submittedName>
</protein>
<evidence type="ECO:0000259" key="4">
    <source>
        <dbReference type="Pfam" id="PF13193"/>
    </source>
</evidence>
<evidence type="ECO:0000313" key="6">
    <source>
        <dbReference type="Proteomes" id="UP000245998"/>
    </source>
</evidence>